<evidence type="ECO:0000256" key="2">
    <source>
        <dbReference type="ARBA" id="ARBA00034247"/>
    </source>
</evidence>
<keyword evidence="3" id="KW-0812">Transmembrane</keyword>
<dbReference type="KEGG" id="halc:EY643_14365"/>
<dbReference type="EC" id="2.7.7.65" evidence="1"/>
<keyword evidence="3" id="KW-0472">Membrane</keyword>
<dbReference type="GO" id="GO:1902201">
    <property type="term" value="P:negative regulation of bacterial-type flagellum-dependent cell motility"/>
    <property type="evidence" value="ECO:0007669"/>
    <property type="project" value="TreeGrafter"/>
</dbReference>
<evidence type="ECO:0000313" key="5">
    <source>
        <dbReference type="EMBL" id="QFU76742.1"/>
    </source>
</evidence>
<feature type="transmembrane region" description="Helical" evidence="3">
    <location>
        <begin position="161"/>
        <end position="182"/>
    </location>
</feature>
<evidence type="ECO:0000256" key="3">
    <source>
        <dbReference type="SAM" id="Phobius"/>
    </source>
</evidence>
<keyword evidence="3" id="KW-1133">Transmembrane helix</keyword>
<dbReference type="Gene3D" id="3.30.70.270">
    <property type="match status" value="1"/>
</dbReference>
<organism evidence="5 6">
    <name type="scientific">Halioglobus maricola</name>
    <dbReference type="NCBI Taxonomy" id="2601894"/>
    <lineage>
        <taxon>Bacteria</taxon>
        <taxon>Pseudomonadati</taxon>
        <taxon>Pseudomonadota</taxon>
        <taxon>Gammaproteobacteria</taxon>
        <taxon>Cellvibrionales</taxon>
        <taxon>Halieaceae</taxon>
        <taxon>Halioglobus</taxon>
    </lineage>
</organism>
<accession>A0A5P9NLW2</accession>
<dbReference type="OrthoDB" id="9812260at2"/>
<dbReference type="CDD" id="cd01949">
    <property type="entry name" value="GGDEF"/>
    <property type="match status" value="1"/>
</dbReference>
<dbReference type="SMART" id="SM00267">
    <property type="entry name" value="GGDEF"/>
    <property type="match status" value="1"/>
</dbReference>
<dbReference type="InterPro" id="IPR029787">
    <property type="entry name" value="Nucleotide_cyclase"/>
</dbReference>
<keyword evidence="6" id="KW-1185">Reference proteome</keyword>
<comment type="catalytic activity">
    <reaction evidence="2">
        <text>2 GTP = 3',3'-c-di-GMP + 2 diphosphate</text>
        <dbReference type="Rhea" id="RHEA:24898"/>
        <dbReference type="ChEBI" id="CHEBI:33019"/>
        <dbReference type="ChEBI" id="CHEBI:37565"/>
        <dbReference type="ChEBI" id="CHEBI:58805"/>
        <dbReference type="EC" id="2.7.7.65"/>
    </reaction>
</comment>
<dbReference type="SUPFAM" id="SSF55073">
    <property type="entry name" value="Nucleotide cyclase"/>
    <property type="match status" value="1"/>
</dbReference>
<proteinExistence type="predicted"/>
<sequence length="414" mass="45297">MRVHLSAGYRLVVPLLLVALAMWARSFASQLGQEASIFLDYLPYFLCLICCGLAWMFNRLRLALAALASTGLYLLIKFHLQVSLTQPAAGQLFLFAGLALAVGITYLLVVRDYGLLTLRSLLMVVVFTALLGLCYAASGWIGTTEAVWAEKFAAPTHEEYMLSRAVSWLIAGAALVAIYLVLARDDETESALFGALLAGFCALAFLHLEYISVVMACAGLLSVGWGLLRGSHSMAYRDELTGLPGRRALNERLQSLGRNYSIAMVDVDHFKKFNDTHGHDVGDEVLKLVASRIRRVGGGGTAYRYGGEEFCVVFPRKSADECAGALDKAREGISNYRMSIRDQGKRPVKAKEGTRRRGATRLSAESVYVTVSAGIANRDDDLQTPEEVLAAADKQLYRAKRGGRNRVAWPGSRK</sequence>
<reference evidence="5 6" key="1">
    <citation type="submission" date="2019-02" db="EMBL/GenBank/DDBJ databases">
        <authorList>
            <person name="Li S.-H."/>
        </authorList>
    </citation>
    <scope>NUCLEOTIDE SEQUENCE [LARGE SCALE GENOMIC DNA]</scope>
    <source>
        <strain evidence="5 6">IMCC14385</strain>
    </source>
</reference>
<feature type="transmembrane region" description="Helical" evidence="3">
    <location>
        <begin position="211"/>
        <end position="228"/>
    </location>
</feature>
<dbReference type="InterPro" id="IPR000160">
    <property type="entry name" value="GGDEF_dom"/>
</dbReference>
<dbReference type="PANTHER" id="PTHR45138:SF9">
    <property type="entry name" value="DIGUANYLATE CYCLASE DGCM-RELATED"/>
    <property type="match status" value="1"/>
</dbReference>
<dbReference type="InterPro" id="IPR050469">
    <property type="entry name" value="Diguanylate_Cyclase"/>
</dbReference>
<dbReference type="GO" id="GO:0043709">
    <property type="term" value="P:cell adhesion involved in single-species biofilm formation"/>
    <property type="evidence" value="ECO:0007669"/>
    <property type="project" value="TreeGrafter"/>
</dbReference>
<feature type="transmembrane region" description="Helical" evidence="3">
    <location>
        <begin position="38"/>
        <end position="57"/>
    </location>
</feature>
<dbReference type="NCBIfam" id="TIGR00254">
    <property type="entry name" value="GGDEF"/>
    <property type="match status" value="1"/>
</dbReference>
<evidence type="ECO:0000313" key="6">
    <source>
        <dbReference type="Proteomes" id="UP000326287"/>
    </source>
</evidence>
<feature type="transmembrane region" description="Helical" evidence="3">
    <location>
        <begin position="92"/>
        <end position="109"/>
    </location>
</feature>
<dbReference type="AlphaFoldDB" id="A0A5P9NLW2"/>
<dbReference type="Proteomes" id="UP000326287">
    <property type="component" value="Chromosome"/>
</dbReference>
<name>A0A5P9NLW2_9GAMM</name>
<dbReference type="RefSeq" id="WP_153239884.1">
    <property type="nucleotide sequence ID" value="NZ_CP036422.1"/>
</dbReference>
<dbReference type="GO" id="GO:0005886">
    <property type="term" value="C:plasma membrane"/>
    <property type="evidence" value="ECO:0007669"/>
    <property type="project" value="TreeGrafter"/>
</dbReference>
<dbReference type="EMBL" id="CP036422">
    <property type="protein sequence ID" value="QFU76742.1"/>
    <property type="molecule type" value="Genomic_DNA"/>
</dbReference>
<feature type="transmembrane region" description="Helical" evidence="3">
    <location>
        <begin position="62"/>
        <end position="80"/>
    </location>
</feature>
<dbReference type="PROSITE" id="PS50887">
    <property type="entry name" value="GGDEF"/>
    <property type="match status" value="1"/>
</dbReference>
<protein>
    <recommendedName>
        <fullName evidence="1">diguanylate cyclase</fullName>
        <ecNumber evidence="1">2.7.7.65</ecNumber>
    </recommendedName>
</protein>
<gene>
    <name evidence="5" type="ORF">EY643_14365</name>
</gene>
<dbReference type="InterPro" id="IPR043128">
    <property type="entry name" value="Rev_trsase/Diguanyl_cyclase"/>
</dbReference>
<dbReference type="PANTHER" id="PTHR45138">
    <property type="entry name" value="REGULATORY COMPONENTS OF SENSORY TRANSDUCTION SYSTEM"/>
    <property type="match status" value="1"/>
</dbReference>
<feature type="transmembrane region" description="Helical" evidence="3">
    <location>
        <begin position="189"/>
        <end position="205"/>
    </location>
</feature>
<feature type="transmembrane region" description="Helical" evidence="3">
    <location>
        <begin position="121"/>
        <end position="141"/>
    </location>
</feature>
<dbReference type="GO" id="GO:0052621">
    <property type="term" value="F:diguanylate cyclase activity"/>
    <property type="evidence" value="ECO:0007669"/>
    <property type="project" value="UniProtKB-EC"/>
</dbReference>
<evidence type="ECO:0000256" key="1">
    <source>
        <dbReference type="ARBA" id="ARBA00012528"/>
    </source>
</evidence>
<dbReference type="Pfam" id="PF00990">
    <property type="entry name" value="GGDEF"/>
    <property type="match status" value="2"/>
</dbReference>
<evidence type="ECO:0000259" key="4">
    <source>
        <dbReference type="PROSITE" id="PS50887"/>
    </source>
</evidence>
<feature type="domain" description="GGDEF" evidence="4">
    <location>
        <begin position="258"/>
        <end position="412"/>
    </location>
</feature>